<evidence type="ECO:0000259" key="11">
    <source>
        <dbReference type="PROSITE" id="PS51061"/>
    </source>
</evidence>
<keyword evidence="3" id="KW-0813">Transport</keyword>
<keyword evidence="7 10" id="KW-1133">Transmembrane helix</keyword>
<keyword evidence="4 10" id="KW-0812">Transmembrane</keyword>
<evidence type="ECO:0000256" key="9">
    <source>
        <dbReference type="ARBA" id="ARBA00023136"/>
    </source>
</evidence>
<dbReference type="InterPro" id="IPR039204">
    <property type="entry name" value="MRS2-like"/>
</dbReference>
<keyword evidence="13" id="KW-1185">Reference proteome</keyword>
<evidence type="ECO:0000256" key="6">
    <source>
        <dbReference type="ARBA" id="ARBA00022946"/>
    </source>
</evidence>
<dbReference type="Gene3D" id="1.20.58.340">
    <property type="entry name" value="Magnesium transport protein CorA, transmembrane region"/>
    <property type="match status" value="1"/>
</dbReference>
<proteinExistence type="inferred from homology"/>
<keyword evidence="9 10" id="KW-0472">Membrane</keyword>
<evidence type="ECO:0000256" key="8">
    <source>
        <dbReference type="ARBA" id="ARBA00023065"/>
    </source>
</evidence>
<name>A0AAW1SBR6_9CHLO</name>
<dbReference type="CDD" id="cd12823">
    <property type="entry name" value="Mrs2_Mfm1p-like"/>
    <property type="match status" value="1"/>
</dbReference>
<protein>
    <recommendedName>
        <fullName evidence="11">R3H domain-containing protein</fullName>
    </recommendedName>
</protein>
<evidence type="ECO:0000256" key="2">
    <source>
        <dbReference type="ARBA" id="ARBA00007535"/>
    </source>
</evidence>
<sequence length="707" mass="77980">MMKRPISGGKEAPPRVTASRKWLQIDAQGKMSYVSVDKHTLVLRLNIPYRDLRSLEYSVTNAYQAGILVREKAYVVNLECVKMIVTQDQARRMWAAHAAGAGNGAPGTAGTPHAEGALHHAGGMQGVFPTPTSQFVRDLVARLLHAGTAPLDRDESNMHIDLTLPYELLALETALTACSRGLEADASEIERRVVPQLERLGQAVSRHGLDSVRQDKSVLTRLAARVAKVKQVLEDILNDHQKLEDMYLARRAEVEELGTMQTLPGAPADADSPAMLRAATIMRAATMARAATLARSASLTRRPRVDAVLARLAMLKDRIDATESCIALDLDHRRNELVAYNLALTIFTVAITWVAMTASIFGQNLYFNVATTPLWMWLIATFSSIFMALVGLVVMLEYARRRRLLFVILQRSRDSPAALADCPFDIQGYNSTEQTEAASDANFVEVVLAVPWPEVPEAAEELLDWFSQACRATSDPFQDGDPWLQLRLPATLSKQQRAFWHRLTEHSRLASMSEGVGADRCLAIHPPRRHEECDREADGQAHVKRVSLRVREVWNWCQEEGGRFWGYSQGEVKAMLEDGGAMPAEVEELCKRRMAAKHLFGCLHSGDAKEAAALLDADPRLAWVRDSDSRDYAIHVAVWKGLDAVAAQLALLPGVLEQRDAARQLPLTLARRRGHEAIADALRAAGAQERSAVPVRDGEAVGIYGAG</sequence>
<organism evidence="12 13">
    <name type="scientific">Elliptochloris bilobata</name>
    <dbReference type="NCBI Taxonomy" id="381761"/>
    <lineage>
        <taxon>Eukaryota</taxon>
        <taxon>Viridiplantae</taxon>
        <taxon>Chlorophyta</taxon>
        <taxon>core chlorophytes</taxon>
        <taxon>Trebouxiophyceae</taxon>
        <taxon>Trebouxiophyceae incertae sedis</taxon>
        <taxon>Elliptochloris clade</taxon>
        <taxon>Elliptochloris</taxon>
    </lineage>
</organism>
<gene>
    <name evidence="12" type="ORF">WJX81_001185</name>
</gene>
<dbReference type="EMBL" id="JALJOU010000005">
    <property type="protein sequence ID" value="KAK9843653.1"/>
    <property type="molecule type" value="Genomic_DNA"/>
</dbReference>
<feature type="transmembrane region" description="Helical" evidence="10">
    <location>
        <begin position="338"/>
        <end position="362"/>
    </location>
</feature>
<dbReference type="PANTHER" id="PTHR13890:SF0">
    <property type="entry name" value="MAGNESIUM TRANSPORTER MRS2 HOMOLOG, MITOCHONDRIAL"/>
    <property type="match status" value="1"/>
</dbReference>
<dbReference type="InterPro" id="IPR001374">
    <property type="entry name" value="R3H_dom"/>
</dbReference>
<dbReference type="GO" id="GO:0015095">
    <property type="term" value="F:magnesium ion transmembrane transporter activity"/>
    <property type="evidence" value="ECO:0007669"/>
    <property type="project" value="TreeGrafter"/>
</dbReference>
<evidence type="ECO:0000256" key="10">
    <source>
        <dbReference type="SAM" id="Phobius"/>
    </source>
</evidence>
<evidence type="ECO:0000256" key="4">
    <source>
        <dbReference type="ARBA" id="ARBA00022692"/>
    </source>
</evidence>
<keyword evidence="6" id="KW-0809">Transit peptide</keyword>
<accession>A0AAW1SBR6</accession>
<evidence type="ECO:0000256" key="5">
    <source>
        <dbReference type="ARBA" id="ARBA00022842"/>
    </source>
</evidence>
<feature type="transmembrane region" description="Helical" evidence="10">
    <location>
        <begin position="374"/>
        <end position="396"/>
    </location>
</feature>
<evidence type="ECO:0000313" key="12">
    <source>
        <dbReference type="EMBL" id="KAK9843653.1"/>
    </source>
</evidence>
<reference evidence="12 13" key="1">
    <citation type="journal article" date="2024" name="Nat. Commun.">
        <title>Phylogenomics reveals the evolutionary origins of lichenization in chlorophyte algae.</title>
        <authorList>
            <person name="Puginier C."/>
            <person name="Libourel C."/>
            <person name="Otte J."/>
            <person name="Skaloud P."/>
            <person name="Haon M."/>
            <person name="Grisel S."/>
            <person name="Petersen M."/>
            <person name="Berrin J.G."/>
            <person name="Delaux P.M."/>
            <person name="Dal Grande F."/>
            <person name="Keller J."/>
        </authorList>
    </citation>
    <scope>NUCLEOTIDE SEQUENCE [LARGE SCALE GENOMIC DNA]</scope>
    <source>
        <strain evidence="12 13">SAG 245.80</strain>
    </source>
</reference>
<dbReference type="GO" id="GO:0016020">
    <property type="term" value="C:membrane"/>
    <property type="evidence" value="ECO:0007669"/>
    <property type="project" value="UniProtKB-SubCell"/>
</dbReference>
<dbReference type="Pfam" id="PF22099">
    <property type="entry name" value="MRS2-like"/>
    <property type="match status" value="1"/>
</dbReference>
<dbReference type="Proteomes" id="UP001445335">
    <property type="component" value="Unassembled WGS sequence"/>
</dbReference>
<evidence type="ECO:0000256" key="3">
    <source>
        <dbReference type="ARBA" id="ARBA00022448"/>
    </source>
</evidence>
<evidence type="ECO:0000256" key="7">
    <source>
        <dbReference type="ARBA" id="ARBA00022989"/>
    </source>
</evidence>
<dbReference type="GO" id="GO:0003676">
    <property type="term" value="F:nucleic acid binding"/>
    <property type="evidence" value="ECO:0007669"/>
    <property type="project" value="UniProtKB-UniRule"/>
</dbReference>
<keyword evidence="5" id="KW-0460">Magnesium</keyword>
<dbReference type="Gene3D" id="3.30.1370.50">
    <property type="entry name" value="R3H-like domain"/>
    <property type="match status" value="1"/>
</dbReference>
<dbReference type="PROSITE" id="PS51061">
    <property type="entry name" value="R3H"/>
    <property type="match status" value="1"/>
</dbReference>
<dbReference type="PANTHER" id="PTHR13890">
    <property type="entry name" value="RNA SPLICING PROTEIN MRS2, MITOCHONDRIAL"/>
    <property type="match status" value="1"/>
</dbReference>
<comment type="similarity">
    <text evidence="2">Belongs to the CorA metal ion transporter (MIT) (TC 1.A.35.5) family.</text>
</comment>
<dbReference type="AlphaFoldDB" id="A0AAW1SBR6"/>
<dbReference type="InterPro" id="IPR036867">
    <property type="entry name" value="R3H_dom_sf"/>
</dbReference>
<evidence type="ECO:0000313" key="13">
    <source>
        <dbReference type="Proteomes" id="UP001445335"/>
    </source>
</evidence>
<feature type="domain" description="R3H" evidence="11">
    <location>
        <begin position="453"/>
        <end position="528"/>
    </location>
</feature>
<evidence type="ECO:0000256" key="1">
    <source>
        <dbReference type="ARBA" id="ARBA00004141"/>
    </source>
</evidence>
<comment type="caution">
    <text evidence="12">The sequence shown here is derived from an EMBL/GenBank/DDBJ whole genome shotgun (WGS) entry which is preliminary data.</text>
</comment>
<dbReference type="SUPFAM" id="SSF82708">
    <property type="entry name" value="R3H domain"/>
    <property type="match status" value="1"/>
</dbReference>
<comment type="subcellular location">
    <subcellularLocation>
        <location evidence="1">Membrane</location>
        <topology evidence="1">Multi-pass membrane protein</topology>
    </subcellularLocation>
</comment>
<keyword evidence="8" id="KW-0406">Ion transport</keyword>
<dbReference type="Gene3D" id="2.40.128.330">
    <property type="match status" value="1"/>
</dbReference>